<dbReference type="Pfam" id="PF00963">
    <property type="entry name" value="Cohesin"/>
    <property type="match status" value="1"/>
</dbReference>
<feature type="domain" description="SLH" evidence="2">
    <location>
        <begin position="223"/>
        <end position="281"/>
    </location>
</feature>
<reference evidence="3 4" key="1">
    <citation type="submission" date="2020-01" db="EMBL/GenBank/DDBJ databases">
        <title>Paenibacillus soybeanensis sp. nov. isolated from the nodules of soybean (Glycine max(L.) Merr).</title>
        <authorList>
            <person name="Wang H."/>
        </authorList>
    </citation>
    <scope>NUCLEOTIDE SEQUENCE [LARGE SCALE GENOMIC DNA]</scope>
    <source>
        <strain evidence="3 4">T1</strain>
    </source>
</reference>
<dbReference type="InterPro" id="IPR002102">
    <property type="entry name" value="Cohesin_dom"/>
</dbReference>
<feature type="chain" id="PRO_5046678165" description="SLH domain-containing protein" evidence="1">
    <location>
        <begin position="26"/>
        <end position="343"/>
    </location>
</feature>
<evidence type="ECO:0000259" key="2">
    <source>
        <dbReference type="PROSITE" id="PS51272"/>
    </source>
</evidence>
<proteinExistence type="predicted"/>
<dbReference type="SUPFAM" id="SSF49384">
    <property type="entry name" value="Carbohydrate-binding domain"/>
    <property type="match status" value="1"/>
</dbReference>
<organism evidence="3 4">
    <name type="scientific">Paenibacillus glycinis</name>
    <dbReference type="NCBI Taxonomy" id="2697035"/>
    <lineage>
        <taxon>Bacteria</taxon>
        <taxon>Bacillati</taxon>
        <taxon>Bacillota</taxon>
        <taxon>Bacilli</taxon>
        <taxon>Bacillales</taxon>
        <taxon>Paenibacillaceae</taxon>
        <taxon>Paenibacillus</taxon>
    </lineage>
</organism>
<evidence type="ECO:0000313" key="4">
    <source>
        <dbReference type="Proteomes" id="UP000665561"/>
    </source>
</evidence>
<feature type="domain" description="SLH" evidence="2">
    <location>
        <begin position="286"/>
        <end position="343"/>
    </location>
</feature>
<dbReference type="Pfam" id="PF00395">
    <property type="entry name" value="SLH"/>
    <property type="match status" value="3"/>
</dbReference>
<dbReference type="CDD" id="cd08547">
    <property type="entry name" value="Type_II_cohesin"/>
    <property type="match status" value="1"/>
</dbReference>
<name>A0ABW9XZH9_9BACL</name>
<accession>A0ABW9XZH9</accession>
<evidence type="ECO:0000256" key="1">
    <source>
        <dbReference type="SAM" id="SignalP"/>
    </source>
</evidence>
<dbReference type="PROSITE" id="PS51272">
    <property type="entry name" value="SLH"/>
    <property type="match status" value="3"/>
</dbReference>
<dbReference type="EMBL" id="JAAAMV010000036">
    <property type="protein sequence ID" value="NBD28130.1"/>
    <property type="molecule type" value="Genomic_DNA"/>
</dbReference>
<dbReference type="Gene3D" id="2.60.40.680">
    <property type="match status" value="1"/>
</dbReference>
<feature type="domain" description="SLH" evidence="2">
    <location>
        <begin position="159"/>
        <end position="222"/>
    </location>
</feature>
<dbReference type="InterPro" id="IPR008965">
    <property type="entry name" value="CBM2/CBM3_carb-bd_dom_sf"/>
</dbReference>
<gene>
    <name evidence="3" type="ORF">GT019_30055</name>
</gene>
<comment type="caution">
    <text evidence="3">The sequence shown here is derived from an EMBL/GenBank/DDBJ whole genome shotgun (WGS) entry which is preliminary data.</text>
</comment>
<dbReference type="InterPro" id="IPR001119">
    <property type="entry name" value="SLH_dom"/>
</dbReference>
<sequence>MPRKLIIGFLACLLLCAQSLAPARAAAVPVFALTDAPAAPAVGREVKLALQGKQLADVYAFDVTLSYDAGRLRFKEASSAIAGMSTDPILTDGQVRFAHTKIGKTAGVGGSATLATLTFVAIGKGEAQVSVKELKTVDSELNMTTLHPVAKTTVHIGAAGAFSDLGAKWSWAADAINYLSSKGIVGGTGNGKYEPALPVKRGDLMLMLVRAFGLKAQADKGGFADVPQGKYYAEAIAAAKALGIATGDGAGFKPEAAVSRQDLMALIDRTLQAIGKPLPKPAGTELDGFADKAEVADYAKLSVAALVKAGIVKGGTGGIEPSKSTNRAETAVILYRILMQQQA</sequence>
<keyword evidence="1" id="KW-0732">Signal</keyword>
<dbReference type="Proteomes" id="UP000665561">
    <property type="component" value="Unassembled WGS sequence"/>
</dbReference>
<protein>
    <recommendedName>
        <fullName evidence="2">SLH domain-containing protein</fullName>
    </recommendedName>
</protein>
<dbReference type="RefSeq" id="WP_161747149.1">
    <property type="nucleotide sequence ID" value="NZ_JAAAMV010000036.1"/>
</dbReference>
<keyword evidence="4" id="KW-1185">Reference proteome</keyword>
<feature type="signal peptide" evidence="1">
    <location>
        <begin position="1"/>
        <end position="25"/>
    </location>
</feature>
<evidence type="ECO:0000313" key="3">
    <source>
        <dbReference type="EMBL" id="NBD28130.1"/>
    </source>
</evidence>